<dbReference type="RefSeq" id="WP_030146275.1">
    <property type="nucleotide sequence ID" value="NZ_BMNZ01000001.1"/>
</dbReference>
<dbReference type="Gene3D" id="3.40.50.150">
    <property type="entry name" value="Vaccinia Virus protein VP39"/>
    <property type="match status" value="1"/>
</dbReference>
<dbReference type="InterPro" id="IPR029063">
    <property type="entry name" value="SAM-dependent_MTases_sf"/>
</dbReference>
<comment type="caution">
    <text evidence="1">The sequence shown here is derived from an EMBL/GenBank/DDBJ whole genome shotgun (WGS) entry which is preliminary data.</text>
</comment>
<organism evidence="1 2">
    <name type="scientific">Terrabacter tumescens</name>
    <dbReference type="NCBI Taxonomy" id="60443"/>
    <lineage>
        <taxon>Bacteria</taxon>
        <taxon>Bacillati</taxon>
        <taxon>Actinomycetota</taxon>
        <taxon>Actinomycetes</taxon>
        <taxon>Micrococcales</taxon>
        <taxon>Intrasporangiaceae</taxon>
        <taxon>Terrabacter</taxon>
    </lineage>
</organism>
<dbReference type="PANTHER" id="PTHR43861">
    <property type="entry name" value="TRANS-ACONITATE 2-METHYLTRANSFERASE-RELATED"/>
    <property type="match status" value="1"/>
</dbReference>
<protein>
    <submittedName>
        <fullName evidence="1">Methyltransferase</fullName>
    </submittedName>
</protein>
<dbReference type="GO" id="GO:0008168">
    <property type="term" value="F:methyltransferase activity"/>
    <property type="evidence" value="ECO:0007669"/>
    <property type="project" value="UniProtKB-KW"/>
</dbReference>
<dbReference type="GO" id="GO:0032259">
    <property type="term" value="P:methylation"/>
    <property type="evidence" value="ECO:0007669"/>
    <property type="project" value="UniProtKB-KW"/>
</dbReference>
<keyword evidence="1" id="KW-0489">Methyltransferase</keyword>
<gene>
    <name evidence="1" type="ORF">GCM10009721_04640</name>
</gene>
<proteinExistence type="predicted"/>
<keyword evidence="2" id="KW-1185">Reference proteome</keyword>
<dbReference type="Pfam" id="PF13489">
    <property type="entry name" value="Methyltransf_23"/>
    <property type="match status" value="1"/>
</dbReference>
<accession>A0ABQ2HLM1</accession>
<keyword evidence="1" id="KW-0808">Transferase</keyword>
<dbReference type="CDD" id="cd02440">
    <property type="entry name" value="AdoMet_MTases"/>
    <property type="match status" value="1"/>
</dbReference>
<name>A0ABQ2HLM1_9MICO</name>
<evidence type="ECO:0000313" key="1">
    <source>
        <dbReference type="EMBL" id="GGM83189.1"/>
    </source>
</evidence>
<sequence length="254" mass="26297">MPDEQRPQRRGGVRPSAVVSAVGRIADECSTHLGRPLEVLDLGGGTGGVAVPLAEAGHHVTVVDPSPDALASLARRAREAGIEGRVTAVQGDGDSLGSVLAGRHVDLACCHGTLEFVDDPAATLHAIAEALGEGGVLSLLVSGRLSVVFAKAIAGEFGQARAALVDPSGRWGSTDPLPRRFDVEQLESLLADAGFTDVRVRGTNILGHLVPASLIDSEADRVALAELDELLVSGPGREFLRTLGSALHVVARRD</sequence>
<evidence type="ECO:0000313" key="2">
    <source>
        <dbReference type="Proteomes" id="UP000623461"/>
    </source>
</evidence>
<reference evidence="2" key="1">
    <citation type="journal article" date="2019" name="Int. J. Syst. Evol. Microbiol.">
        <title>The Global Catalogue of Microorganisms (GCM) 10K type strain sequencing project: providing services to taxonomists for standard genome sequencing and annotation.</title>
        <authorList>
            <consortium name="The Broad Institute Genomics Platform"/>
            <consortium name="The Broad Institute Genome Sequencing Center for Infectious Disease"/>
            <person name="Wu L."/>
            <person name="Ma J."/>
        </authorList>
    </citation>
    <scope>NUCLEOTIDE SEQUENCE [LARGE SCALE GENOMIC DNA]</scope>
    <source>
        <strain evidence="2">JCM 1365</strain>
    </source>
</reference>
<dbReference type="Proteomes" id="UP000623461">
    <property type="component" value="Unassembled WGS sequence"/>
</dbReference>
<dbReference type="EMBL" id="BMNZ01000001">
    <property type="protein sequence ID" value="GGM83189.1"/>
    <property type="molecule type" value="Genomic_DNA"/>
</dbReference>
<dbReference type="SUPFAM" id="SSF53335">
    <property type="entry name" value="S-adenosyl-L-methionine-dependent methyltransferases"/>
    <property type="match status" value="1"/>
</dbReference>